<accession>A0A368YU56</accession>
<organism evidence="1 2">
    <name type="scientific">Phyllobacterium bourgognense</name>
    <dbReference type="NCBI Taxonomy" id="314236"/>
    <lineage>
        <taxon>Bacteria</taxon>
        <taxon>Pseudomonadati</taxon>
        <taxon>Pseudomonadota</taxon>
        <taxon>Alphaproteobacteria</taxon>
        <taxon>Hyphomicrobiales</taxon>
        <taxon>Phyllobacteriaceae</taxon>
        <taxon>Phyllobacterium</taxon>
    </lineage>
</organism>
<evidence type="ECO:0000313" key="1">
    <source>
        <dbReference type="EMBL" id="RCW83713.1"/>
    </source>
</evidence>
<proteinExistence type="predicted"/>
<comment type="caution">
    <text evidence="1">The sequence shown here is derived from an EMBL/GenBank/DDBJ whole genome shotgun (WGS) entry which is preliminary data.</text>
</comment>
<dbReference type="EMBL" id="QPJM01000005">
    <property type="protein sequence ID" value="RCW83713.1"/>
    <property type="molecule type" value="Genomic_DNA"/>
</dbReference>
<dbReference type="AlphaFoldDB" id="A0A368YU56"/>
<protein>
    <submittedName>
        <fullName evidence="1">Uncharacterized protein</fullName>
    </submittedName>
</protein>
<keyword evidence="2" id="KW-1185">Reference proteome</keyword>
<name>A0A368YU56_9HYPH</name>
<gene>
    <name evidence="1" type="ORF">C7476_105207</name>
</gene>
<sequence>MAAGQDSEIAPISHASLLGIFEMPNKHWASAAPYHNCGLVILAGWREFNASKWLVLA</sequence>
<reference evidence="1 2" key="1">
    <citation type="submission" date="2018-07" db="EMBL/GenBank/DDBJ databases">
        <title>Genomic Encyclopedia of Type Strains, Phase III (KMG-III): the genomes of soil and plant-associated and newly described type strains.</title>
        <authorList>
            <person name="Whitman W."/>
        </authorList>
    </citation>
    <scope>NUCLEOTIDE SEQUENCE [LARGE SCALE GENOMIC DNA]</scope>
    <source>
        <strain evidence="1 2">31-25a</strain>
    </source>
</reference>
<evidence type="ECO:0000313" key="2">
    <source>
        <dbReference type="Proteomes" id="UP000253324"/>
    </source>
</evidence>
<dbReference type="Proteomes" id="UP000253324">
    <property type="component" value="Unassembled WGS sequence"/>
</dbReference>